<organism evidence="1 2">
    <name type="scientific">Coregonus suidteri</name>
    <dbReference type="NCBI Taxonomy" id="861788"/>
    <lineage>
        <taxon>Eukaryota</taxon>
        <taxon>Metazoa</taxon>
        <taxon>Chordata</taxon>
        <taxon>Craniata</taxon>
        <taxon>Vertebrata</taxon>
        <taxon>Euteleostomi</taxon>
        <taxon>Actinopterygii</taxon>
        <taxon>Neopterygii</taxon>
        <taxon>Teleostei</taxon>
        <taxon>Protacanthopterygii</taxon>
        <taxon>Salmoniformes</taxon>
        <taxon>Salmonidae</taxon>
        <taxon>Coregoninae</taxon>
        <taxon>Coregonus</taxon>
    </lineage>
</organism>
<comment type="caution">
    <text evidence="1">The sequence shown here is derived from an EMBL/GenBank/DDBJ whole genome shotgun (WGS) entry which is preliminary data.</text>
</comment>
<proteinExistence type="predicted"/>
<dbReference type="AlphaFoldDB" id="A0AAN8KUQ5"/>
<sequence>MRFVLALSKISDKDIFWLTITARPDGTTYYTIFGRTTVLQLHSNLLNNQRAKRIALWETCPHVDIGDTAPAISRTKL</sequence>
<evidence type="ECO:0000313" key="1">
    <source>
        <dbReference type="EMBL" id="KAK6292961.1"/>
    </source>
</evidence>
<name>A0AAN8KUQ5_9TELE</name>
<gene>
    <name evidence="1" type="ORF">J4Q44_G00364620</name>
</gene>
<protein>
    <submittedName>
        <fullName evidence="1">Uncharacterized protein</fullName>
    </submittedName>
</protein>
<accession>A0AAN8KUQ5</accession>
<keyword evidence="2" id="KW-1185">Reference proteome</keyword>
<evidence type="ECO:0000313" key="2">
    <source>
        <dbReference type="Proteomes" id="UP001356427"/>
    </source>
</evidence>
<reference evidence="1 2" key="1">
    <citation type="submission" date="2021-04" db="EMBL/GenBank/DDBJ databases">
        <authorList>
            <person name="De Guttry C."/>
            <person name="Zahm M."/>
            <person name="Klopp C."/>
            <person name="Cabau C."/>
            <person name="Louis A."/>
            <person name="Berthelot C."/>
            <person name="Parey E."/>
            <person name="Roest Crollius H."/>
            <person name="Montfort J."/>
            <person name="Robinson-Rechavi M."/>
            <person name="Bucao C."/>
            <person name="Bouchez O."/>
            <person name="Gislard M."/>
            <person name="Lluch J."/>
            <person name="Milhes M."/>
            <person name="Lampietro C."/>
            <person name="Lopez Roques C."/>
            <person name="Donnadieu C."/>
            <person name="Braasch I."/>
            <person name="Desvignes T."/>
            <person name="Postlethwait J."/>
            <person name="Bobe J."/>
            <person name="Wedekind C."/>
            <person name="Guiguen Y."/>
        </authorList>
    </citation>
    <scope>NUCLEOTIDE SEQUENCE [LARGE SCALE GENOMIC DNA]</scope>
    <source>
        <strain evidence="1">Cs_M1</strain>
        <tissue evidence="1">Blood</tissue>
    </source>
</reference>
<dbReference type="Proteomes" id="UP001356427">
    <property type="component" value="Unassembled WGS sequence"/>
</dbReference>
<dbReference type="EMBL" id="JAGTTL010000037">
    <property type="protein sequence ID" value="KAK6292961.1"/>
    <property type="molecule type" value="Genomic_DNA"/>
</dbReference>